<dbReference type="Pfam" id="PF13649">
    <property type="entry name" value="Methyltransf_25"/>
    <property type="match status" value="1"/>
</dbReference>
<dbReference type="PANTHER" id="PTHR43861">
    <property type="entry name" value="TRANS-ACONITATE 2-METHYLTRANSFERASE-RELATED"/>
    <property type="match status" value="1"/>
</dbReference>
<dbReference type="Proteomes" id="UP000762110">
    <property type="component" value="Unassembled WGS sequence"/>
</dbReference>
<dbReference type="GO" id="GO:0032259">
    <property type="term" value="P:methylation"/>
    <property type="evidence" value="ECO:0007669"/>
    <property type="project" value="UniProtKB-KW"/>
</dbReference>
<name>A0ABX2D801_9SPHI</name>
<dbReference type="Gene3D" id="2.20.130.10">
    <property type="entry name" value="CAC2371-like domains"/>
    <property type="match status" value="1"/>
</dbReference>
<feature type="domain" description="Methyltransferase" evidence="2">
    <location>
        <begin position="42"/>
        <end position="134"/>
    </location>
</feature>
<accession>A0ABX2D801</accession>
<evidence type="ECO:0000256" key="1">
    <source>
        <dbReference type="ARBA" id="ARBA00022679"/>
    </source>
</evidence>
<protein>
    <submittedName>
        <fullName evidence="3">Class I SAM-dependent methyltransferase</fullName>
    </submittedName>
</protein>
<dbReference type="RefSeq" id="WP_173268384.1">
    <property type="nucleotide sequence ID" value="NZ_JABMKV010000001.1"/>
</dbReference>
<proteinExistence type="predicted"/>
<reference evidence="3 4" key="1">
    <citation type="submission" date="2020-05" db="EMBL/GenBank/DDBJ databases">
        <title>Description of Pedobacter foliorum sp. nov.</title>
        <authorList>
            <person name="Qi S."/>
            <person name="Carlier A."/>
            <person name="Cnockaert M."/>
            <person name="Vandamme P."/>
        </authorList>
    </citation>
    <scope>NUCLEOTIDE SEQUENCE [LARGE SCALE GENOMIC DNA]</scope>
    <source>
        <strain evidence="3 4">LMG 31300</strain>
    </source>
</reference>
<keyword evidence="3" id="KW-0489">Methyltransferase</keyword>
<dbReference type="CDD" id="cd02440">
    <property type="entry name" value="AdoMet_MTases"/>
    <property type="match status" value="1"/>
</dbReference>
<gene>
    <name evidence="3" type="ORF">HQN85_00470</name>
</gene>
<evidence type="ECO:0000313" key="4">
    <source>
        <dbReference type="Proteomes" id="UP000762110"/>
    </source>
</evidence>
<dbReference type="InterPro" id="IPR029063">
    <property type="entry name" value="SAM-dependent_MTases_sf"/>
</dbReference>
<evidence type="ECO:0000313" key="3">
    <source>
        <dbReference type="EMBL" id="NQX30182.1"/>
    </source>
</evidence>
<evidence type="ECO:0000259" key="2">
    <source>
        <dbReference type="Pfam" id="PF13649"/>
    </source>
</evidence>
<dbReference type="EMBL" id="JABMKV010000001">
    <property type="protein sequence ID" value="NQX30182.1"/>
    <property type="molecule type" value="Genomic_DNA"/>
</dbReference>
<organism evidence="3 4">
    <name type="scientific">Pedobacter boryungensis</name>
    <dbReference type="NCBI Taxonomy" id="869962"/>
    <lineage>
        <taxon>Bacteria</taxon>
        <taxon>Pseudomonadati</taxon>
        <taxon>Bacteroidota</taxon>
        <taxon>Sphingobacteriia</taxon>
        <taxon>Sphingobacteriales</taxon>
        <taxon>Sphingobacteriaceae</taxon>
        <taxon>Pedobacter</taxon>
    </lineage>
</organism>
<dbReference type="GO" id="GO:0008168">
    <property type="term" value="F:methyltransferase activity"/>
    <property type="evidence" value="ECO:0007669"/>
    <property type="project" value="UniProtKB-KW"/>
</dbReference>
<dbReference type="Gene3D" id="3.40.50.150">
    <property type="entry name" value="Vaccinia Virus protein VP39"/>
    <property type="match status" value="1"/>
</dbReference>
<keyword evidence="4" id="KW-1185">Reference proteome</keyword>
<comment type="caution">
    <text evidence="3">The sequence shown here is derived from an EMBL/GenBank/DDBJ whole genome shotgun (WGS) entry which is preliminary data.</text>
</comment>
<sequence>MNENFKLYSQYYDLLYQDKNYVQETNYVSGLIETYRPKSKSILELGSGTGKHAFLLAEKGYSVLGIERSEEMVAIANKKKNESVSFKVADITKFNLDQTFDIATSLFHVISYLNDNESLIQTFKNVHEHLNKDGIFIFDVWHSSAVYHQIPEKRTKILQNESIEVIRKANPVIYSEKNVVEVNYEIAIKNLSDKSINTIAERHPMRHFSRPEIELLAYATGFKLLGTEEFLTGSVPSTNTWGVCYILKKI</sequence>
<dbReference type="InterPro" id="IPR041698">
    <property type="entry name" value="Methyltransf_25"/>
</dbReference>
<dbReference type="SUPFAM" id="SSF53335">
    <property type="entry name" value="S-adenosyl-L-methionine-dependent methyltransferases"/>
    <property type="match status" value="1"/>
</dbReference>
<keyword evidence="1" id="KW-0808">Transferase</keyword>